<dbReference type="PANTHER" id="PTHR30329:SF21">
    <property type="entry name" value="LIPOPROTEIN YIAD-RELATED"/>
    <property type="match status" value="1"/>
</dbReference>
<keyword evidence="5 9" id="KW-1133">Transmembrane helix</keyword>
<dbReference type="Proteomes" id="UP000681075">
    <property type="component" value="Unassembled WGS sequence"/>
</dbReference>
<dbReference type="GO" id="GO:0005886">
    <property type="term" value="C:plasma membrane"/>
    <property type="evidence" value="ECO:0007669"/>
    <property type="project" value="UniProtKB-SubCell"/>
</dbReference>
<keyword evidence="3" id="KW-1003">Cell membrane</keyword>
<evidence type="ECO:0000313" key="11">
    <source>
        <dbReference type="EMBL" id="GIL38641.1"/>
    </source>
</evidence>
<organism evidence="11 12">
    <name type="scientific">Roseiterribacter gracilis</name>
    <dbReference type="NCBI Taxonomy" id="2812848"/>
    <lineage>
        <taxon>Bacteria</taxon>
        <taxon>Pseudomonadati</taxon>
        <taxon>Pseudomonadota</taxon>
        <taxon>Alphaproteobacteria</taxon>
        <taxon>Rhodospirillales</taxon>
        <taxon>Roseiterribacteraceae</taxon>
        <taxon>Roseiterribacter</taxon>
    </lineage>
</organism>
<dbReference type="PANTHER" id="PTHR30329">
    <property type="entry name" value="STATOR ELEMENT OF FLAGELLAR MOTOR COMPLEX"/>
    <property type="match status" value="1"/>
</dbReference>
<evidence type="ECO:0000256" key="6">
    <source>
        <dbReference type="ARBA" id="ARBA00023136"/>
    </source>
</evidence>
<dbReference type="SUPFAM" id="SSF103088">
    <property type="entry name" value="OmpA-like"/>
    <property type="match status" value="1"/>
</dbReference>
<keyword evidence="8" id="KW-0175">Coiled coil</keyword>
<dbReference type="PROSITE" id="PS51123">
    <property type="entry name" value="OMPA_2"/>
    <property type="match status" value="1"/>
</dbReference>
<dbReference type="CDD" id="cd07185">
    <property type="entry name" value="OmpA_C-like"/>
    <property type="match status" value="1"/>
</dbReference>
<protein>
    <submittedName>
        <fullName evidence="11">Chemotaxis protein MotB</fullName>
    </submittedName>
</protein>
<keyword evidence="6 7" id="KW-0472">Membrane</keyword>
<evidence type="ECO:0000313" key="12">
    <source>
        <dbReference type="Proteomes" id="UP000681075"/>
    </source>
</evidence>
<dbReference type="Gene3D" id="3.30.1330.60">
    <property type="entry name" value="OmpA-like domain"/>
    <property type="match status" value="1"/>
</dbReference>
<reference evidence="11" key="1">
    <citation type="submission" date="2021-02" db="EMBL/GenBank/DDBJ databases">
        <title>Genome sequence of Rhodospirillales sp. strain TMPK1 isolated from soil.</title>
        <authorList>
            <person name="Nakai R."/>
            <person name="Kusada H."/>
            <person name="Tamaki H."/>
        </authorList>
    </citation>
    <scope>NUCLEOTIDE SEQUENCE</scope>
    <source>
        <strain evidence="11">TMPK1</strain>
    </source>
</reference>
<evidence type="ECO:0000256" key="8">
    <source>
        <dbReference type="SAM" id="Coils"/>
    </source>
</evidence>
<evidence type="ECO:0000256" key="5">
    <source>
        <dbReference type="ARBA" id="ARBA00022989"/>
    </source>
</evidence>
<dbReference type="Pfam" id="PF00691">
    <property type="entry name" value="OmpA"/>
    <property type="match status" value="1"/>
</dbReference>
<evidence type="ECO:0000256" key="2">
    <source>
        <dbReference type="ARBA" id="ARBA00008914"/>
    </source>
</evidence>
<accession>A0A8S8X9V2</accession>
<name>A0A8S8X9V2_9PROT</name>
<feature type="transmembrane region" description="Helical" evidence="9">
    <location>
        <begin position="33"/>
        <end position="52"/>
    </location>
</feature>
<feature type="coiled-coil region" evidence="8">
    <location>
        <begin position="132"/>
        <end position="162"/>
    </location>
</feature>
<dbReference type="AlphaFoldDB" id="A0A8S8X9V2"/>
<comment type="caution">
    <text evidence="11">The sequence shown here is derived from an EMBL/GenBank/DDBJ whole genome shotgun (WGS) entry which is preliminary data.</text>
</comment>
<evidence type="ECO:0000256" key="1">
    <source>
        <dbReference type="ARBA" id="ARBA00004162"/>
    </source>
</evidence>
<evidence type="ECO:0000259" key="10">
    <source>
        <dbReference type="PROSITE" id="PS51123"/>
    </source>
</evidence>
<proteinExistence type="inferred from homology"/>
<comment type="similarity">
    <text evidence="2">Belongs to the MotB family.</text>
</comment>
<dbReference type="InterPro" id="IPR036737">
    <property type="entry name" value="OmpA-like_sf"/>
</dbReference>
<keyword evidence="4 9" id="KW-0812">Transmembrane</keyword>
<dbReference type="Pfam" id="PF13677">
    <property type="entry name" value="MotB_plug"/>
    <property type="match status" value="1"/>
</dbReference>
<keyword evidence="12" id="KW-1185">Reference proteome</keyword>
<evidence type="ECO:0000256" key="3">
    <source>
        <dbReference type="ARBA" id="ARBA00022475"/>
    </source>
</evidence>
<gene>
    <name evidence="11" type="ORF">TMPK1_08780</name>
</gene>
<dbReference type="RefSeq" id="WP_420241689.1">
    <property type="nucleotide sequence ID" value="NZ_BOPV01000001.1"/>
</dbReference>
<dbReference type="InterPro" id="IPR050330">
    <property type="entry name" value="Bact_OuterMem_StrucFunc"/>
</dbReference>
<comment type="subcellular location">
    <subcellularLocation>
        <location evidence="1">Cell membrane</location>
        <topology evidence="1">Single-pass membrane protein</topology>
    </subcellularLocation>
</comment>
<dbReference type="EMBL" id="BOPV01000001">
    <property type="protein sequence ID" value="GIL38641.1"/>
    <property type="molecule type" value="Genomic_DNA"/>
</dbReference>
<sequence length="343" mass="37041">MAPRLDRTNQPIIIVKRRRKGNHAGHHGGAWKVAYADFVTAMMAFFLLLWLLNVTTSSQKQVIANYFDPTSVSMATSGSGGVLGGQSILEPGAQISNTRPMGTAVPLPGHPLTVKEENDVPSEEPNVDKAQFEKFEAAKKEAEKEDRKFKEAEAAIKQAIQSVPDLKEMQQNLIVDQTPEGLRIQIVDAAGKAMFPGGSSEPYDYTRKLLQQVQNVVDKLPNKLSIRGHTDATPFRSAGGYNNWDLSTDRANASRRALEYAGLDPNRVIDVSGRADKDPLFPDRPRAAENRRISIIMLREAPAPGAVAPAAASGAAAAIPPAPVPVPGVPANKQPILVPAPQR</sequence>
<evidence type="ECO:0000256" key="9">
    <source>
        <dbReference type="SAM" id="Phobius"/>
    </source>
</evidence>
<dbReference type="InterPro" id="IPR025713">
    <property type="entry name" value="MotB-like_N_dom"/>
</dbReference>
<dbReference type="InterPro" id="IPR006665">
    <property type="entry name" value="OmpA-like"/>
</dbReference>
<evidence type="ECO:0000256" key="4">
    <source>
        <dbReference type="ARBA" id="ARBA00022692"/>
    </source>
</evidence>
<feature type="domain" description="OmpA-like" evidence="10">
    <location>
        <begin position="182"/>
        <end position="301"/>
    </location>
</feature>
<evidence type="ECO:0000256" key="7">
    <source>
        <dbReference type="PROSITE-ProRule" id="PRU00473"/>
    </source>
</evidence>